<evidence type="ECO:0000313" key="2">
    <source>
        <dbReference type="EMBL" id="OLP93794.1"/>
    </source>
</evidence>
<protein>
    <submittedName>
        <fullName evidence="2">Uncharacterized protein</fullName>
    </submittedName>
</protein>
<sequence length="218" mass="24149">MAMLPVKALPLLGLLTWAHRATDVATLESSASGACKTAQFHAGGVGSRSASLGREYYTCSGLEYGDCTSWVTLWRSEFVLCQPYIIESGKRNNRKQTPICGVETKNASPALTRVTCSWRENANLQAMMAAAKTQAREKCQKILCSMAKEGTWQTFYQDEAKQKPWPKYVSTVGVWGWQRAATEKCDQLLFFAGEALIDPDKLWGNLVDGDTFNKQACE</sequence>
<organism evidence="2 3">
    <name type="scientific">Symbiodinium microadriaticum</name>
    <name type="common">Dinoflagellate</name>
    <name type="synonym">Zooxanthella microadriatica</name>
    <dbReference type="NCBI Taxonomy" id="2951"/>
    <lineage>
        <taxon>Eukaryota</taxon>
        <taxon>Sar</taxon>
        <taxon>Alveolata</taxon>
        <taxon>Dinophyceae</taxon>
        <taxon>Suessiales</taxon>
        <taxon>Symbiodiniaceae</taxon>
        <taxon>Symbiodinium</taxon>
    </lineage>
</organism>
<dbReference type="Proteomes" id="UP000186817">
    <property type="component" value="Unassembled WGS sequence"/>
</dbReference>
<accession>A0A1Q9DF16</accession>
<proteinExistence type="predicted"/>
<feature type="signal peptide" evidence="1">
    <location>
        <begin position="1"/>
        <end position="21"/>
    </location>
</feature>
<evidence type="ECO:0000313" key="3">
    <source>
        <dbReference type="Proteomes" id="UP000186817"/>
    </source>
</evidence>
<dbReference type="OrthoDB" id="405991at2759"/>
<evidence type="ECO:0000256" key="1">
    <source>
        <dbReference type="SAM" id="SignalP"/>
    </source>
</evidence>
<name>A0A1Q9DF16_SYMMI</name>
<dbReference type="EMBL" id="LSRX01000569">
    <property type="protein sequence ID" value="OLP93794.1"/>
    <property type="molecule type" value="Genomic_DNA"/>
</dbReference>
<comment type="caution">
    <text evidence="2">The sequence shown here is derived from an EMBL/GenBank/DDBJ whole genome shotgun (WGS) entry which is preliminary data.</text>
</comment>
<dbReference type="AlphaFoldDB" id="A0A1Q9DF16"/>
<reference evidence="2 3" key="1">
    <citation type="submission" date="2016-02" db="EMBL/GenBank/DDBJ databases">
        <title>Genome analysis of coral dinoflagellate symbionts highlights evolutionary adaptations to a symbiotic lifestyle.</title>
        <authorList>
            <person name="Aranda M."/>
            <person name="Li Y."/>
            <person name="Liew Y.J."/>
            <person name="Baumgarten S."/>
            <person name="Simakov O."/>
            <person name="Wilson M."/>
            <person name="Piel J."/>
            <person name="Ashoor H."/>
            <person name="Bougouffa S."/>
            <person name="Bajic V.B."/>
            <person name="Ryu T."/>
            <person name="Ravasi T."/>
            <person name="Bayer T."/>
            <person name="Micklem G."/>
            <person name="Kim H."/>
            <person name="Bhak J."/>
            <person name="Lajeunesse T.C."/>
            <person name="Voolstra C.R."/>
        </authorList>
    </citation>
    <scope>NUCLEOTIDE SEQUENCE [LARGE SCALE GENOMIC DNA]</scope>
    <source>
        <strain evidence="2 3">CCMP2467</strain>
    </source>
</reference>
<feature type="chain" id="PRO_5013385356" evidence="1">
    <location>
        <begin position="22"/>
        <end position="218"/>
    </location>
</feature>
<keyword evidence="1" id="KW-0732">Signal</keyword>
<gene>
    <name evidence="2" type="ORF">AK812_SmicGene24263</name>
</gene>
<keyword evidence="3" id="KW-1185">Reference proteome</keyword>